<dbReference type="EMBL" id="PYGA01000019">
    <property type="protein sequence ID" value="PSK91824.1"/>
    <property type="molecule type" value="Genomic_DNA"/>
</dbReference>
<organism evidence="4 5">
    <name type="scientific">Murinocardiopsis flavida</name>
    <dbReference type="NCBI Taxonomy" id="645275"/>
    <lineage>
        <taxon>Bacteria</taxon>
        <taxon>Bacillati</taxon>
        <taxon>Actinomycetota</taxon>
        <taxon>Actinomycetes</taxon>
        <taxon>Streptosporangiales</taxon>
        <taxon>Nocardiopsidaceae</taxon>
        <taxon>Murinocardiopsis</taxon>
    </lineage>
</organism>
<comment type="caution">
    <text evidence="4">The sequence shown here is derived from an EMBL/GenBank/DDBJ whole genome shotgun (WGS) entry which is preliminary data.</text>
</comment>
<evidence type="ECO:0000313" key="5">
    <source>
        <dbReference type="Proteomes" id="UP000240542"/>
    </source>
</evidence>
<dbReference type="SUPFAM" id="SSF55729">
    <property type="entry name" value="Acyl-CoA N-acyltransferases (Nat)"/>
    <property type="match status" value="1"/>
</dbReference>
<dbReference type="Pfam" id="PF13673">
    <property type="entry name" value="Acetyltransf_10"/>
    <property type="match status" value="1"/>
</dbReference>
<keyword evidence="5" id="KW-1185">Reference proteome</keyword>
<dbReference type="RefSeq" id="WP_106585490.1">
    <property type="nucleotide sequence ID" value="NZ_PYGA01000019.1"/>
</dbReference>
<sequence length="147" mass="15392">MLNVSLATGNADLFPAFAIRGAVFIAEQAVPAEMESDTDDLTADHFLARLDGAPVGTGRLVVHGAEAHLGRLAVLPQARGARVGVALVAAIERRAAERGLSAVDLNAQSDAIGFYEKLGYAAFGPEFMDAGIPHQAMRKVLPQAAEE</sequence>
<gene>
    <name evidence="4" type="ORF">CLV63_119105</name>
</gene>
<dbReference type="Gene3D" id="3.40.630.30">
    <property type="match status" value="1"/>
</dbReference>
<dbReference type="Proteomes" id="UP000240542">
    <property type="component" value="Unassembled WGS sequence"/>
</dbReference>
<reference evidence="4 5" key="1">
    <citation type="submission" date="2018-03" db="EMBL/GenBank/DDBJ databases">
        <title>Genomic Encyclopedia of Archaeal and Bacterial Type Strains, Phase II (KMG-II): from individual species to whole genera.</title>
        <authorList>
            <person name="Goeker M."/>
        </authorList>
    </citation>
    <scope>NUCLEOTIDE SEQUENCE [LARGE SCALE GENOMIC DNA]</scope>
    <source>
        <strain evidence="4 5">DSM 45312</strain>
    </source>
</reference>
<keyword evidence="1 4" id="KW-0808">Transferase</keyword>
<dbReference type="InterPro" id="IPR050832">
    <property type="entry name" value="Bact_Acetyltransf"/>
</dbReference>
<dbReference type="InterPro" id="IPR000182">
    <property type="entry name" value="GNAT_dom"/>
</dbReference>
<accession>A0A2P8D3N5</accession>
<proteinExistence type="predicted"/>
<name>A0A2P8D3N5_9ACTN</name>
<keyword evidence="2 4" id="KW-0012">Acyltransferase</keyword>
<feature type="domain" description="N-acetyltransferase" evidence="3">
    <location>
        <begin position="2"/>
        <end position="142"/>
    </location>
</feature>
<dbReference type="InterPro" id="IPR016181">
    <property type="entry name" value="Acyl_CoA_acyltransferase"/>
</dbReference>
<evidence type="ECO:0000256" key="1">
    <source>
        <dbReference type="ARBA" id="ARBA00022679"/>
    </source>
</evidence>
<protein>
    <submittedName>
        <fullName evidence="4">Putative GNAT family N-acyltransferase</fullName>
    </submittedName>
</protein>
<evidence type="ECO:0000259" key="3">
    <source>
        <dbReference type="PROSITE" id="PS51186"/>
    </source>
</evidence>
<evidence type="ECO:0000313" key="4">
    <source>
        <dbReference type="EMBL" id="PSK91824.1"/>
    </source>
</evidence>
<dbReference type="AlphaFoldDB" id="A0A2P8D3N5"/>
<dbReference type="CDD" id="cd04301">
    <property type="entry name" value="NAT_SF"/>
    <property type="match status" value="1"/>
</dbReference>
<dbReference type="GO" id="GO:0016747">
    <property type="term" value="F:acyltransferase activity, transferring groups other than amino-acyl groups"/>
    <property type="evidence" value="ECO:0007669"/>
    <property type="project" value="InterPro"/>
</dbReference>
<dbReference type="OrthoDB" id="5173601at2"/>
<evidence type="ECO:0000256" key="2">
    <source>
        <dbReference type="ARBA" id="ARBA00023315"/>
    </source>
</evidence>
<dbReference type="PROSITE" id="PS51186">
    <property type="entry name" value="GNAT"/>
    <property type="match status" value="1"/>
</dbReference>
<dbReference type="PANTHER" id="PTHR43877">
    <property type="entry name" value="AMINOALKYLPHOSPHONATE N-ACETYLTRANSFERASE-RELATED-RELATED"/>
    <property type="match status" value="1"/>
</dbReference>